<feature type="compositionally biased region" description="Pro residues" evidence="1">
    <location>
        <begin position="427"/>
        <end position="436"/>
    </location>
</feature>
<feature type="compositionally biased region" description="Low complexity" evidence="1">
    <location>
        <begin position="174"/>
        <end position="189"/>
    </location>
</feature>
<feature type="region of interest" description="Disordered" evidence="1">
    <location>
        <begin position="389"/>
        <end position="456"/>
    </location>
</feature>
<dbReference type="AlphaFoldDB" id="A0A1L7XQ93"/>
<keyword evidence="3" id="KW-1185">Reference proteome</keyword>
<name>A0A1L7XQ93_9HELO</name>
<reference evidence="2 3" key="1">
    <citation type="submission" date="2016-03" db="EMBL/GenBank/DDBJ databases">
        <authorList>
            <person name="Ploux O."/>
        </authorList>
    </citation>
    <scope>NUCLEOTIDE SEQUENCE [LARGE SCALE GENOMIC DNA]</scope>
    <source>
        <strain evidence="2 3">UAMH 11012</strain>
    </source>
</reference>
<dbReference type="OrthoDB" id="3553547at2759"/>
<feature type="region of interest" description="Disordered" evidence="1">
    <location>
        <begin position="170"/>
        <end position="196"/>
    </location>
</feature>
<feature type="region of interest" description="Disordered" evidence="1">
    <location>
        <begin position="1"/>
        <end position="40"/>
    </location>
</feature>
<accession>A0A1L7XQ93</accession>
<evidence type="ECO:0000313" key="2">
    <source>
        <dbReference type="EMBL" id="CZR67200.1"/>
    </source>
</evidence>
<feature type="compositionally biased region" description="Polar residues" evidence="1">
    <location>
        <begin position="1"/>
        <end position="15"/>
    </location>
</feature>
<evidence type="ECO:0000313" key="3">
    <source>
        <dbReference type="Proteomes" id="UP000184330"/>
    </source>
</evidence>
<gene>
    <name evidence="2" type="ORF">PAC_17099</name>
</gene>
<organism evidence="2 3">
    <name type="scientific">Phialocephala subalpina</name>
    <dbReference type="NCBI Taxonomy" id="576137"/>
    <lineage>
        <taxon>Eukaryota</taxon>
        <taxon>Fungi</taxon>
        <taxon>Dikarya</taxon>
        <taxon>Ascomycota</taxon>
        <taxon>Pezizomycotina</taxon>
        <taxon>Leotiomycetes</taxon>
        <taxon>Helotiales</taxon>
        <taxon>Mollisiaceae</taxon>
        <taxon>Phialocephala</taxon>
        <taxon>Phialocephala fortinii species complex</taxon>
    </lineage>
</organism>
<feature type="compositionally biased region" description="Basic and acidic residues" evidence="1">
    <location>
        <begin position="402"/>
        <end position="419"/>
    </location>
</feature>
<protein>
    <submittedName>
        <fullName evidence="2">Uncharacterized protein</fullName>
    </submittedName>
</protein>
<sequence length="456" mass="51120">MGLSASTPVESQGQSKCGDKDSSEDDPHTEPRMEEGSQTINNNRWAQLLFSLQSVAKLQRAATRARIEVRQKGREASFKRQDVWVRDDKFMREIQRLDAQGKLRGFEELSRLAAECQAARDLLGPLEQDSIDVELQWQGHLWRLREAEEELYNEFEEEFRDAAEYSTFHGGEATSSYSSNSDYGSQTSDAEGRDEQTAKIENNNTFAAQDLMQLDLQKADDQKLENLSSVSDLDSGVGDIDSVLGFPPPIITHGDSATGDKPLANEYGSRRALPKSRYTGIELYPEPLEVFSTRRERVSQWLMNTALESRLEGVTLFSILRDLLAKEDQSVPSNWSQLVIAYWELDEASRSAREPEDIQKPNVLVETAQSAKNESANQDKNGASIATNLHRHMPSNLSPRDSINETRVDSERSTNKFKDTTITSQAPPTPAPPSPPHWHSNSNPASSNIRRQGKPP</sequence>
<feature type="compositionally biased region" description="Low complexity" evidence="1">
    <location>
        <begin position="437"/>
        <end position="448"/>
    </location>
</feature>
<proteinExistence type="predicted"/>
<dbReference type="EMBL" id="FJOG01000042">
    <property type="protein sequence ID" value="CZR67200.1"/>
    <property type="molecule type" value="Genomic_DNA"/>
</dbReference>
<feature type="compositionally biased region" description="Basic and acidic residues" evidence="1">
    <location>
        <begin position="17"/>
        <end position="35"/>
    </location>
</feature>
<evidence type="ECO:0000256" key="1">
    <source>
        <dbReference type="SAM" id="MobiDB-lite"/>
    </source>
</evidence>
<dbReference type="Proteomes" id="UP000184330">
    <property type="component" value="Unassembled WGS sequence"/>
</dbReference>